<reference evidence="2 3" key="1">
    <citation type="submission" date="2016-10" db="EMBL/GenBank/DDBJ databases">
        <title>Draft genome sequence of Coniochaeta ligniaria NRRL30616, a lignocellulolytic fungus for bioabatement of inhibitors in plant biomass hydrolysates.</title>
        <authorList>
            <consortium name="DOE Joint Genome Institute"/>
            <person name="Jimenez D.J."/>
            <person name="Hector R.E."/>
            <person name="Riley R."/>
            <person name="Sun H."/>
            <person name="Grigoriev I.V."/>
            <person name="Van Elsas J.D."/>
            <person name="Nichols N.N."/>
        </authorList>
    </citation>
    <scope>NUCLEOTIDE SEQUENCE [LARGE SCALE GENOMIC DNA]</scope>
    <source>
        <strain evidence="2 3">NRRL 30616</strain>
    </source>
</reference>
<dbReference type="AlphaFoldDB" id="A0A1J7J149"/>
<organism evidence="2 3">
    <name type="scientific">Coniochaeta ligniaria NRRL 30616</name>
    <dbReference type="NCBI Taxonomy" id="1408157"/>
    <lineage>
        <taxon>Eukaryota</taxon>
        <taxon>Fungi</taxon>
        <taxon>Dikarya</taxon>
        <taxon>Ascomycota</taxon>
        <taxon>Pezizomycotina</taxon>
        <taxon>Sordariomycetes</taxon>
        <taxon>Sordariomycetidae</taxon>
        <taxon>Coniochaetales</taxon>
        <taxon>Coniochaetaceae</taxon>
        <taxon>Coniochaeta</taxon>
    </lineage>
</organism>
<dbReference type="SUPFAM" id="SSF56300">
    <property type="entry name" value="Metallo-dependent phosphatases"/>
    <property type="match status" value="1"/>
</dbReference>
<dbReference type="Pfam" id="PF00149">
    <property type="entry name" value="Metallophos"/>
    <property type="match status" value="1"/>
</dbReference>
<accession>A0A1J7J149</accession>
<gene>
    <name evidence="2" type="ORF">CONLIGDRAFT_695664</name>
</gene>
<dbReference type="GO" id="GO:0016787">
    <property type="term" value="F:hydrolase activity"/>
    <property type="evidence" value="ECO:0007669"/>
    <property type="project" value="InterPro"/>
</dbReference>
<dbReference type="EMBL" id="KV875094">
    <property type="protein sequence ID" value="OIW33213.1"/>
    <property type="molecule type" value="Genomic_DNA"/>
</dbReference>
<evidence type="ECO:0000313" key="3">
    <source>
        <dbReference type="Proteomes" id="UP000182658"/>
    </source>
</evidence>
<name>A0A1J7J149_9PEZI</name>
<dbReference type="PANTHER" id="PTHR12905">
    <property type="entry name" value="METALLOPHOSPHOESTERASE"/>
    <property type="match status" value="1"/>
</dbReference>
<dbReference type="InParanoid" id="A0A1J7J149"/>
<evidence type="ECO:0000259" key="1">
    <source>
        <dbReference type="Pfam" id="PF00149"/>
    </source>
</evidence>
<protein>
    <submittedName>
        <fullName evidence="2">Metallo-dependent phosphatase</fullName>
    </submittedName>
</protein>
<dbReference type="PANTHER" id="PTHR12905:SF0">
    <property type="entry name" value="CALCINEURIN-LIKE PHOSPHOESTERASE DOMAIN-CONTAINING PROTEIN"/>
    <property type="match status" value="1"/>
</dbReference>
<keyword evidence="3" id="KW-1185">Reference proteome</keyword>
<evidence type="ECO:0000313" key="2">
    <source>
        <dbReference type="EMBL" id="OIW33213.1"/>
    </source>
</evidence>
<dbReference type="OrthoDB" id="630188at2759"/>
<dbReference type="Gene3D" id="3.60.21.10">
    <property type="match status" value="1"/>
</dbReference>
<dbReference type="Proteomes" id="UP000182658">
    <property type="component" value="Unassembled WGS sequence"/>
</dbReference>
<feature type="domain" description="Calcineurin-like phosphoesterase" evidence="1">
    <location>
        <begin position="6"/>
        <end position="235"/>
    </location>
</feature>
<dbReference type="InterPro" id="IPR004843">
    <property type="entry name" value="Calcineurin-like_PHP"/>
</dbReference>
<dbReference type="CDD" id="cd07379">
    <property type="entry name" value="MPP_239FB"/>
    <property type="match status" value="1"/>
</dbReference>
<proteinExistence type="predicted"/>
<sequence>MDIKTRFLIISDTHAEDFFIPDLPVDVAIHCGDLTEGSKMDEFRQSLDLLKGINAPLKLVIAGNHDFTLDHAMFKTIYHNTHSQPSIWSEAYAAAPQDYGYVGQAKRLFSDRVPEWEKAFRTALGGEEFNNNDNNIHLLGVGRHDFVLKNGAKLRVYADPYTPSASGQGGFKFRRDERREYAIGGPDDVDVVITHGPPRGVLDLTESKQRGGCNHLFAAVAKARPRLHCFGHIHEGWGAKLVAWRGEEATEDPSHFSDIDNADSTLVESLATLKPGKWDSPQAAHDKKKEFQRLVQEGFRGTSHRSDDEHPLTPGHHTLFVNAALEALEDGQVQLPWVVDIEFPRAKA</sequence>
<dbReference type="InterPro" id="IPR029052">
    <property type="entry name" value="Metallo-depent_PP-like"/>
</dbReference>
<dbReference type="InterPro" id="IPR051693">
    <property type="entry name" value="UPF0046_metallophosphoest"/>
</dbReference>